<dbReference type="Proteomes" id="UP000574931">
    <property type="component" value="Unassembled WGS sequence"/>
</dbReference>
<organism evidence="1 2">
    <name type="scientific">Ochrobactrum soli</name>
    <dbReference type="NCBI Taxonomy" id="2448455"/>
    <lineage>
        <taxon>Bacteria</taxon>
        <taxon>Pseudomonadati</taxon>
        <taxon>Pseudomonadota</taxon>
        <taxon>Alphaproteobacteria</taxon>
        <taxon>Hyphomicrobiales</taxon>
        <taxon>Brucellaceae</taxon>
        <taxon>Brucella/Ochrobactrum group</taxon>
        <taxon>Ochrobactrum</taxon>
    </lineage>
</organism>
<gene>
    <name evidence="1" type="ORF">HKX02_19525</name>
</gene>
<evidence type="ECO:0000313" key="1">
    <source>
        <dbReference type="EMBL" id="NNU62428.1"/>
    </source>
</evidence>
<reference evidence="1 2" key="1">
    <citation type="submission" date="2020-05" db="EMBL/GenBank/DDBJ databases">
        <title>Draft Genome Sequence of Ochrobactrum soli Isolated from Stable Fly Gut.</title>
        <authorList>
            <person name="Pileggi M.T."/>
            <person name="Vazhakkala L.J."/>
            <person name="Wong C.N."/>
        </authorList>
    </citation>
    <scope>NUCLEOTIDE SEQUENCE [LARGE SCALE GENOMIC DNA]</scope>
    <source>
        <strain evidence="1 2">MTP-C0764</strain>
    </source>
</reference>
<name>A0A849KW08_9HYPH</name>
<evidence type="ECO:0000313" key="2">
    <source>
        <dbReference type="Proteomes" id="UP000574931"/>
    </source>
</evidence>
<accession>A0A849KW08</accession>
<dbReference type="EMBL" id="JABFCY010000014">
    <property type="protein sequence ID" value="NNU62428.1"/>
    <property type="molecule type" value="Genomic_DNA"/>
</dbReference>
<protein>
    <submittedName>
        <fullName evidence="1">Uncharacterized protein</fullName>
    </submittedName>
</protein>
<keyword evidence="2" id="KW-1185">Reference proteome</keyword>
<comment type="caution">
    <text evidence="1">The sequence shown here is derived from an EMBL/GenBank/DDBJ whole genome shotgun (WGS) entry which is preliminary data.</text>
</comment>
<sequence>MPCNEARGEVRLFVDDVELVIAAELARLSAISSRLQCKSLNDLFLRLSATEIEATIAGIEFLTVRGDAAKALSKLKLKHFGGCSIAFLAALNHHFEGEQGNAGAAGEAA</sequence>
<dbReference type="AlphaFoldDB" id="A0A849KW08"/>
<proteinExistence type="predicted"/>